<protein>
    <submittedName>
        <fullName evidence="1">Uncharacterized protein</fullName>
    </submittedName>
</protein>
<accession>A0A839UH20</accession>
<sequence length="85" mass="9795">MDLVDRYIDEEADHIPLLVSYLRNEKGLYEGEFYSNLFNFKIDFSNGSVKIEDDAGLFYSGAEDRFQNIGVLELTQRLSDAAYKT</sequence>
<dbReference type="EMBL" id="JACHXZ010000001">
    <property type="protein sequence ID" value="MBB3167172.1"/>
    <property type="molecule type" value="Genomic_DNA"/>
</dbReference>
<organism evidence="1 2">
    <name type="scientific">Simiduia aestuariiviva</name>
    <dbReference type="NCBI Taxonomy" id="1510459"/>
    <lineage>
        <taxon>Bacteria</taxon>
        <taxon>Pseudomonadati</taxon>
        <taxon>Pseudomonadota</taxon>
        <taxon>Gammaproteobacteria</taxon>
        <taxon>Cellvibrionales</taxon>
        <taxon>Cellvibrionaceae</taxon>
        <taxon>Simiduia</taxon>
    </lineage>
</organism>
<proteinExistence type="predicted"/>
<dbReference type="RefSeq" id="WP_183907669.1">
    <property type="nucleotide sequence ID" value="NZ_JACHXZ010000001.1"/>
</dbReference>
<reference evidence="1 2" key="1">
    <citation type="submission" date="2020-08" db="EMBL/GenBank/DDBJ databases">
        <title>Genomic Encyclopedia of Type Strains, Phase III (KMG-III): the genomes of soil and plant-associated and newly described type strains.</title>
        <authorList>
            <person name="Whitman W."/>
        </authorList>
    </citation>
    <scope>NUCLEOTIDE SEQUENCE [LARGE SCALE GENOMIC DNA]</scope>
    <source>
        <strain evidence="1 2">CECT 8571</strain>
    </source>
</reference>
<dbReference type="AlphaFoldDB" id="A0A839UH20"/>
<evidence type="ECO:0000313" key="2">
    <source>
        <dbReference type="Proteomes" id="UP000559987"/>
    </source>
</evidence>
<dbReference type="Proteomes" id="UP000559987">
    <property type="component" value="Unassembled WGS sequence"/>
</dbReference>
<comment type="caution">
    <text evidence="1">The sequence shown here is derived from an EMBL/GenBank/DDBJ whole genome shotgun (WGS) entry which is preliminary data.</text>
</comment>
<keyword evidence="2" id="KW-1185">Reference proteome</keyword>
<gene>
    <name evidence="1" type="ORF">FHS30_000348</name>
</gene>
<name>A0A839UH20_9GAMM</name>
<evidence type="ECO:0000313" key="1">
    <source>
        <dbReference type="EMBL" id="MBB3167172.1"/>
    </source>
</evidence>